<evidence type="ECO:0000256" key="6">
    <source>
        <dbReference type="ARBA" id="ARBA00031828"/>
    </source>
</evidence>
<sequence length="189" mass="20854">MAVNEKRPTLFFDRDGTLNRDTGYIKSPEELVLFPGVVEAIKQCNDLGMPVMVVTNQSGLARGFFTTEDLESIHQHLKDQLCNGGAWIDDIFVCPHHPDDGCECRKPNPGMIEQAAARYSIDLEKSYVVGDKYIDVELAARSGLKGVLVKTGPSSEEAHCMIQANQLSVVFIADGLKDAVDWILQDIQS</sequence>
<evidence type="ECO:0000313" key="9">
    <source>
        <dbReference type="Proteomes" id="UP001250932"/>
    </source>
</evidence>
<evidence type="ECO:0000256" key="3">
    <source>
        <dbReference type="ARBA" id="ARBA00022723"/>
    </source>
</evidence>
<dbReference type="PIRSF" id="PIRSF004682">
    <property type="entry name" value="GmhB"/>
    <property type="match status" value="1"/>
</dbReference>
<dbReference type="PANTHER" id="PTHR42891">
    <property type="entry name" value="D-GLYCERO-BETA-D-MANNO-HEPTOSE-1,7-BISPHOSPHATE 7-PHOSPHATASE"/>
    <property type="match status" value="1"/>
</dbReference>
<gene>
    <name evidence="8" type="primary">gmhB</name>
    <name evidence="8" type="ORF">PPG34_05570</name>
</gene>
<comment type="similarity">
    <text evidence="7">Belongs to the gmhB family.</text>
</comment>
<dbReference type="RefSeq" id="WP_313832159.1">
    <property type="nucleotide sequence ID" value="NZ_JAQOUE010000001.1"/>
</dbReference>
<keyword evidence="2 7" id="KW-0963">Cytoplasm</keyword>
<accession>A0ABU3K622</accession>
<dbReference type="PANTHER" id="PTHR42891:SF1">
    <property type="entry name" value="D-GLYCERO-BETA-D-MANNO-HEPTOSE-1,7-BISPHOSPHATE 7-PHOSPHATASE"/>
    <property type="match status" value="1"/>
</dbReference>
<dbReference type="SUPFAM" id="SSF56784">
    <property type="entry name" value="HAD-like"/>
    <property type="match status" value="1"/>
</dbReference>
<reference evidence="8 9" key="1">
    <citation type="journal article" date="2023" name="ISME J.">
        <title>Cultivation and genomic characterization of novel and ubiquitous marine nitrite-oxidizing bacteria from the Nitrospirales.</title>
        <authorList>
            <person name="Mueller A.J."/>
            <person name="Daebeler A."/>
            <person name="Herbold C.W."/>
            <person name="Kirkegaard R.H."/>
            <person name="Daims H."/>
        </authorList>
    </citation>
    <scope>NUCLEOTIDE SEQUENCE [LARGE SCALE GENOMIC DNA]</scope>
    <source>
        <strain evidence="8 9">EB</strain>
    </source>
</reference>
<dbReference type="InterPro" id="IPR036412">
    <property type="entry name" value="HAD-like_sf"/>
</dbReference>
<keyword evidence="9" id="KW-1185">Reference proteome</keyword>
<evidence type="ECO:0000256" key="4">
    <source>
        <dbReference type="ARBA" id="ARBA00022801"/>
    </source>
</evidence>
<dbReference type="GO" id="GO:0034200">
    <property type="term" value="F:D-glycero-beta-D-manno-heptose 1,7-bisphosphate 7-phosphatase activity"/>
    <property type="evidence" value="ECO:0007669"/>
    <property type="project" value="UniProtKB-EC"/>
</dbReference>
<evidence type="ECO:0000256" key="7">
    <source>
        <dbReference type="PIRNR" id="PIRNR004682"/>
    </source>
</evidence>
<dbReference type="CDD" id="cd07503">
    <property type="entry name" value="HAD_HisB-N"/>
    <property type="match status" value="1"/>
</dbReference>
<dbReference type="NCBIfam" id="TIGR01656">
    <property type="entry name" value="Histidinol-ppas"/>
    <property type="match status" value="1"/>
</dbReference>
<dbReference type="InterPro" id="IPR023214">
    <property type="entry name" value="HAD_sf"/>
</dbReference>
<dbReference type="EMBL" id="JAQOUE010000001">
    <property type="protein sequence ID" value="MDT7041811.1"/>
    <property type="molecule type" value="Genomic_DNA"/>
</dbReference>
<dbReference type="Gene3D" id="3.40.50.1000">
    <property type="entry name" value="HAD superfamily/HAD-like"/>
    <property type="match status" value="1"/>
</dbReference>
<dbReference type="Proteomes" id="UP001250932">
    <property type="component" value="Unassembled WGS sequence"/>
</dbReference>
<keyword evidence="4 7" id="KW-0378">Hydrolase</keyword>
<organism evidence="8 9">
    <name type="scientific">Candidatus Nitronereus thalassa</name>
    <dbReference type="NCBI Taxonomy" id="3020898"/>
    <lineage>
        <taxon>Bacteria</taxon>
        <taxon>Pseudomonadati</taxon>
        <taxon>Nitrospirota</taxon>
        <taxon>Nitrospiria</taxon>
        <taxon>Nitrospirales</taxon>
        <taxon>Nitrospiraceae</taxon>
        <taxon>Candidatus Nitronereus</taxon>
    </lineage>
</organism>
<dbReference type="InterPro" id="IPR006549">
    <property type="entry name" value="HAD-SF_hydro_IIIA"/>
</dbReference>
<comment type="subcellular location">
    <subcellularLocation>
        <location evidence="1 7">Cytoplasm</location>
    </subcellularLocation>
</comment>
<dbReference type="Pfam" id="PF13242">
    <property type="entry name" value="Hydrolase_like"/>
    <property type="match status" value="1"/>
</dbReference>
<dbReference type="InterPro" id="IPR004446">
    <property type="entry name" value="Heptose_bisP_phosphatase"/>
</dbReference>
<evidence type="ECO:0000256" key="2">
    <source>
        <dbReference type="ARBA" id="ARBA00022490"/>
    </source>
</evidence>
<keyword evidence="5 7" id="KW-0119">Carbohydrate metabolism</keyword>
<dbReference type="InterPro" id="IPR006543">
    <property type="entry name" value="Histidinol-phos"/>
</dbReference>
<dbReference type="EC" id="3.1.3.-" evidence="7"/>
<evidence type="ECO:0000256" key="1">
    <source>
        <dbReference type="ARBA" id="ARBA00004496"/>
    </source>
</evidence>
<comment type="caution">
    <text evidence="8">The sequence shown here is derived from an EMBL/GenBank/DDBJ whole genome shotgun (WGS) entry which is preliminary data.</text>
</comment>
<protein>
    <recommendedName>
        <fullName evidence="6 7">D,D-heptose 1,7-bisphosphate phosphatase</fullName>
        <ecNumber evidence="7">3.1.3.-</ecNumber>
    </recommendedName>
</protein>
<dbReference type="NCBIfam" id="TIGR01662">
    <property type="entry name" value="HAD-SF-IIIA"/>
    <property type="match status" value="1"/>
</dbReference>
<evidence type="ECO:0000256" key="5">
    <source>
        <dbReference type="ARBA" id="ARBA00023277"/>
    </source>
</evidence>
<name>A0ABU3K622_9BACT</name>
<dbReference type="NCBIfam" id="NF006506">
    <property type="entry name" value="PRK08942.1"/>
    <property type="match status" value="1"/>
</dbReference>
<proteinExistence type="inferred from homology"/>
<keyword evidence="3" id="KW-0479">Metal-binding</keyword>
<evidence type="ECO:0000313" key="8">
    <source>
        <dbReference type="EMBL" id="MDT7041811.1"/>
    </source>
</evidence>